<sequence length="363" mass="40066">MTSSASRPAHPWRKLLAGFFAALALIGVVLGGALAAFDPYGAMPLKRSGAPALMDLNQRYMYPQVIRTHLFDGAVFGTSTVRLLDPSRLDLAFGARTANLAMNSATAWEQAQIANLFLRETPQARLAIFGIDPLWCAQDADSPDKRITSRGFPDSLYDANPWNDWRHLFNLRSIEIAWRLALHRMGLMAPRLPLNGYEVFTPDERAYDLGRARLHIYGDTGFRREAPSDAPPAAGVDRTTIRLPALAWLDNLLARTPAGAVRLVVFPPAHAAGIYPAASREGARMEECKARVAAIALARGATMVDFRLPNPITRDDANFWDHLHYRLPIARRIEQGLADAWTTGRDDPDGFYKVPAWSGHSGS</sequence>
<proteinExistence type="predicted"/>
<reference evidence="1" key="2">
    <citation type="submission" date="2020-09" db="EMBL/GenBank/DDBJ databases">
        <authorList>
            <person name="Sun Q."/>
            <person name="Zhou Y."/>
        </authorList>
    </citation>
    <scope>NUCLEOTIDE SEQUENCE</scope>
    <source>
        <strain evidence="1">CGMCC 1.12214</strain>
    </source>
</reference>
<comment type="caution">
    <text evidence="1">The sequence shown here is derived from an EMBL/GenBank/DDBJ whole genome shotgun (WGS) entry which is preliminary data.</text>
</comment>
<dbReference type="Proteomes" id="UP000603912">
    <property type="component" value="Unassembled WGS sequence"/>
</dbReference>
<reference evidence="1" key="1">
    <citation type="journal article" date="2014" name="Int. J. Syst. Evol. Microbiol.">
        <title>Complete genome sequence of Corynebacterium casei LMG S-19264T (=DSM 44701T), isolated from a smear-ripened cheese.</title>
        <authorList>
            <consortium name="US DOE Joint Genome Institute (JGI-PGF)"/>
            <person name="Walter F."/>
            <person name="Albersmeier A."/>
            <person name="Kalinowski J."/>
            <person name="Ruckert C."/>
        </authorList>
    </citation>
    <scope>NUCLEOTIDE SEQUENCE</scope>
    <source>
        <strain evidence="1">CGMCC 1.12214</strain>
    </source>
</reference>
<organism evidence="1 2">
    <name type="scientific">Alsobacter metallidurans</name>
    <dbReference type="NCBI Taxonomy" id="340221"/>
    <lineage>
        <taxon>Bacteria</taxon>
        <taxon>Pseudomonadati</taxon>
        <taxon>Pseudomonadota</taxon>
        <taxon>Alphaproteobacteria</taxon>
        <taxon>Hyphomicrobiales</taxon>
        <taxon>Alsobacteraceae</taxon>
        <taxon>Alsobacter</taxon>
    </lineage>
</organism>
<protein>
    <submittedName>
        <fullName evidence="1">Uncharacterized protein</fullName>
    </submittedName>
</protein>
<evidence type="ECO:0000313" key="1">
    <source>
        <dbReference type="EMBL" id="GGH15646.1"/>
    </source>
</evidence>
<gene>
    <name evidence="1" type="ORF">GCM10007036_15780</name>
</gene>
<dbReference type="RefSeq" id="WP_188517099.1">
    <property type="nucleotide sequence ID" value="NZ_BMES01000001.1"/>
</dbReference>
<accession>A0A917MGK5</accession>
<dbReference type="EMBL" id="BMES01000001">
    <property type="protein sequence ID" value="GGH15646.1"/>
    <property type="molecule type" value="Genomic_DNA"/>
</dbReference>
<name>A0A917MGK5_9HYPH</name>
<keyword evidence="2" id="KW-1185">Reference proteome</keyword>
<evidence type="ECO:0000313" key="2">
    <source>
        <dbReference type="Proteomes" id="UP000603912"/>
    </source>
</evidence>
<dbReference type="AlphaFoldDB" id="A0A917MGK5"/>